<comment type="caution">
    <text evidence="1">The sequence shown here is derived from an EMBL/GenBank/DDBJ whole genome shotgun (WGS) entry which is preliminary data.</text>
</comment>
<dbReference type="STRING" id="1221996.QY95_01823"/>
<sequence length="42" mass="5019">MVVYTNYAAEGKLISDLAEWQKETETEPPYYRFVARFLLFNN</sequence>
<organism evidence="1 2">
    <name type="scientific">Bacillus thermotolerans</name>
    <name type="common">Quasibacillus thermotolerans</name>
    <dbReference type="NCBI Taxonomy" id="1221996"/>
    <lineage>
        <taxon>Bacteria</taxon>
        <taxon>Bacillati</taxon>
        <taxon>Bacillota</taxon>
        <taxon>Bacilli</taxon>
        <taxon>Bacillales</taxon>
        <taxon>Bacillaceae</taxon>
        <taxon>Bacillus</taxon>
    </lineage>
</organism>
<dbReference type="AlphaFoldDB" id="A0A0F5I4I9"/>
<reference evidence="1" key="1">
    <citation type="submission" date="2015-02" db="EMBL/GenBank/DDBJ databases">
        <title>Genome Assembly of Bacillaceae bacterium MTCC 8252.</title>
        <authorList>
            <person name="Verma A."/>
            <person name="Khatri I."/>
            <person name="Mual P."/>
            <person name="Subramanian S."/>
            <person name="Krishnamurthi S."/>
        </authorList>
    </citation>
    <scope>NUCLEOTIDE SEQUENCE [LARGE SCALE GENOMIC DNA]</scope>
    <source>
        <strain evidence="1">MTCC 8252</strain>
    </source>
</reference>
<evidence type="ECO:0000313" key="2">
    <source>
        <dbReference type="Proteomes" id="UP000031563"/>
    </source>
</evidence>
<dbReference type="Proteomes" id="UP000031563">
    <property type="component" value="Unassembled WGS sequence"/>
</dbReference>
<protein>
    <submittedName>
        <fullName evidence="1">Uncharacterized protein</fullName>
    </submittedName>
</protein>
<keyword evidence="2" id="KW-1185">Reference proteome</keyword>
<evidence type="ECO:0000313" key="1">
    <source>
        <dbReference type="EMBL" id="KKB40190.1"/>
    </source>
</evidence>
<name>A0A0F5I4I9_BACTR</name>
<proteinExistence type="predicted"/>
<gene>
    <name evidence="1" type="ORF">QY95_01823</name>
</gene>
<accession>A0A0F5I4I9</accession>
<dbReference type="EMBL" id="JWIR02000032">
    <property type="protein sequence ID" value="KKB40190.1"/>
    <property type="molecule type" value="Genomic_DNA"/>
</dbReference>